<dbReference type="Proteomes" id="UP001060085">
    <property type="component" value="Linkage Group LG01"/>
</dbReference>
<keyword evidence="2" id="KW-1185">Reference proteome</keyword>
<proteinExistence type="predicted"/>
<dbReference type="EMBL" id="CM044701">
    <property type="protein sequence ID" value="KAI5683060.1"/>
    <property type="molecule type" value="Genomic_DNA"/>
</dbReference>
<name>A0ACC0CDP9_CATRO</name>
<comment type="caution">
    <text evidence="1">The sequence shown here is derived from an EMBL/GenBank/DDBJ whole genome shotgun (WGS) entry which is preliminary data.</text>
</comment>
<protein>
    <submittedName>
        <fullName evidence="1">Uncharacterized protein</fullName>
    </submittedName>
</protein>
<organism evidence="1 2">
    <name type="scientific">Catharanthus roseus</name>
    <name type="common">Madagascar periwinkle</name>
    <name type="synonym">Vinca rosea</name>
    <dbReference type="NCBI Taxonomy" id="4058"/>
    <lineage>
        <taxon>Eukaryota</taxon>
        <taxon>Viridiplantae</taxon>
        <taxon>Streptophyta</taxon>
        <taxon>Embryophyta</taxon>
        <taxon>Tracheophyta</taxon>
        <taxon>Spermatophyta</taxon>
        <taxon>Magnoliopsida</taxon>
        <taxon>eudicotyledons</taxon>
        <taxon>Gunneridae</taxon>
        <taxon>Pentapetalae</taxon>
        <taxon>asterids</taxon>
        <taxon>lamiids</taxon>
        <taxon>Gentianales</taxon>
        <taxon>Apocynaceae</taxon>
        <taxon>Rauvolfioideae</taxon>
        <taxon>Vinceae</taxon>
        <taxon>Catharanthinae</taxon>
        <taxon>Catharanthus</taxon>
    </lineage>
</organism>
<reference evidence="2" key="1">
    <citation type="journal article" date="2023" name="Nat. Plants">
        <title>Single-cell RNA sequencing provides a high-resolution roadmap for understanding the multicellular compartmentation of specialized metabolism.</title>
        <authorList>
            <person name="Sun S."/>
            <person name="Shen X."/>
            <person name="Li Y."/>
            <person name="Li Y."/>
            <person name="Wang S."/>
            <person name="Li R."/>
            <person name="Zhang H."/>
            <person name="Shen G."/>
            <person name="Guo B."/>
            <person name="Wei J."/>
            <person name="Xu J."/>
            <person name="St-Pierre B."/>
            <person name="Chen S."/>
            <person name="Sun C."/>
        </authorList>
    </citation>
    <scope>NUCLEOTIDE SEQUENCE [LARGE SCALE GENOMIC DNA]</scope>
</reference>
<accession>A0ACC0CDP9</accession>
<evidence type="ECO:0000313" key="2">
    <source>
        <dbReference type="Proteomes" id="UP001060085"/>
    </source>
</evidence>
<sequence length="107" mass="12317">MQTFNSLGFKVHGGQNAAYVWVHFPCWRSWDVFNVILEKTHVVSTLVSDFGPNGELFVRAAKGQTLIILGPFKCFRLQAQQMRFTQKSGWTSHYQISESETSCWKEN</sequence>
<evidence type="ECO:0000313" key="1">
    <source>
        <dbReference type="EMBL" id="KAI5683060.1"/>
    </source>
</evidence>
<gene>
    <name evidence="1" type="ORF">M9H77_04288</name>
</gene>